<dbReference type="InterPro" id="IPR020241">
    <property type="entry name" value="RNase_P/MRP_Pop7_fungi"/>
</dbReference>
<feature type="region of interest" description="Disordered" evidence="4">
    <location>
        <begin position="1"/>
        <end position="26"/>
    </location>
</feature>
<feature type="region of interest" description="Disordered" evidence="4">
    <location>
        <begin position="79"/>
        <end position="102"/>
    </location>
</feature>
<dbReference type="GO" id="GO:0005655">
    <property type="term" value="C:nucleolar ribonuclease P complex"/>
    <property type="evidence" value="ECO:0007669"/>
    <property type="project" value="InterPro"/>
</dbReference>
<evidence type="ECO:0000256" key="2">
    <source>
        <dbReference type="ARBA" id="ARBA00022694"/>
    </source>
</evidence>
<dbReference type="PANTHER" id="PTHR28256">
    <property type="entry name" value="RIBONUCLEASES P/MRP PROTEIN SUBUNIT POP7"/>
    <property type="match status" value="1"/>
</dbReference>
<comment type="subcellular location">
    <subcellularLocation>
        <location evidence="1">Nucleus</location>
    </subcellularLocation>
</comment>
<dbReference type="GO" id="GO:0000171">
    <property type="term" value="F:ribonuclease MRP activity"/>
    <property type="evidence" value="ECO:0007669"/>
    <property type="project" value="TreeGrafter"/>
</dbReference>
<keyword evidence="2" id="KW-0819">tRNA processing</keyword>
<dbReference type="PANTHER" id="PTHR28256:SF1">
    <property type="entry name" value="RIBONUCLEASES P_MRP PROTEIN SUBUNIT POP7"/>
    <property type="match status" value="1"/>
</dbReference>
<accession>A0A420HMS2</accession>
<dbReference type="GO" id="GO:0001682">
    <property type="term" value="P:tRNA 5'-leader removal"/>
    <property type="evidence" value="ECO:0007669"/>
    <property type="project" value="InterPro"/>
</dbReference>
<dbReference type="GO" id="GO:0000294">
    <property type="term" value="P:nuclear-transcribed mRNA catabolic process, RNase MRP-dependent"/>
    <property type="evidence" value="ECO:0007669"/>
    <property type="project" value="TreeGrafter"/>
</dbReference>
<evidence type="ECO:0000313" key="6">
    <source>
        <dbReference type="Proteomes" id="UP000286134"/>
    </source>
</evidence>
<comment type="caution">
    <text evidence="5">The sequence shown here is derived from an EMBL/GenBank/DDBJ whole genome shotgun (WGS) entry which is preliminary data.</text>
</comment>
<organism evidence="5 6">
    <name type="scientific">Erysiphe neolycopersici</name>
    <dbReference type="NCBI Taxonomy" id="212602"/>
    <lineage>
        <taxon>Eukaryota</taxon>
        <taxon>Fungi</taxon>
        <taxon>Dikarya</taxon>
        <taxon>Ascomycota</taxon>
        <taxon>Pezizomycotina</taxon>
        <taxon>Leotiomycetes</taxon>
        <taxon>Erysiphales</taxon>
        <taxon>Erysiphaceae</taxon>
        <taxon>Erysiphe</taxon>
    </lineage>
</organism>
<keyword evidence="6" id="KW-1185">Reference proteome</keyword>
<dbReference type="InterPro" id="IPR036882">
    <property type="entry name" value="Alba-like_dom_sf"/>
</dbReference>
<dbReference type="GO" id="GO:0003723">
    <property type="term" value="F:RNA binding"/>
    <property type="evidence" value="ECO:0007669"/>
    <property type="project" value="TreeGrafter"/>
</dbReference>
<dbReference type="EMBL" id="MCFK01006600">
    <property type="protein sequence ID" value="RKF58713.1"/>
    <property type="molecule type" value="Genomic_DNA"/>
</dbReference>
<dbReference type="STRING" id="212602.A0A420HMS2"/>
<dbReference type="InterPro" id="IPR014612">
    <property type="entry name" value="Pop7/Rpp20"/>
</dbReference>
<evidence type="ECO:0000256" key="1">
    <source>
        <dbReference type="ARBA" id="ARBA00004123"/>
    </source>
</evidence>
<dbReference type="GO" id="GO:0000172">
    <property type="term" value="C:ribonuclease MRP complex"/>
    <property type="evidence" value="ECO:0007669"/>
    <property type="project" value="InterPro"/>
</dbReference>
<dbReference type="Proteomes" id="UP000286134">
    <property type="component" value="Unassembled WGS sequence"/>
</dbReference>
<keyword evidence="3" id="KW-0539">Nucleus</keyword>
<evidence type="ECO:0000256" key="3">
    <source>
        <dbReference type="ARBA" id="ARBA00023242"/>
    </source>
</evidence>
<dbReference type="GO" id="GO:0034965">
    <property type="term" value="P:intronic box C/D snoRNA processing"/>
    <property type="evidence" value="ECO:0007669"/>
    <property type="project" value="TreeGrafter"/>
</dbReference>
<dbReference type="GO" id="GO:0004526">
    <property type="term" value="F:ribonuclease P activity"/>
    <property type="evidence" value="ECO:0007669"/>
    <property type="project" value="TreeGrafter"/>
</dbReference>
<evidence type="ECO:0000256" key="4">
    <source>
        <dbReference type="SAM" id="MobiDB-lite"/>
    </source>
</evidence>
<dbReference type="OrthoDB" id="5416589at2759"/>
<dbReference type="GO" id="GO:0006364">
    <property type="term" value="P:rRNA processing"/>
    <property type="evidence" value="ECO:0007669"/>
    <property type="project" value="TreeGrafter"/>
</dbReference>
<dbReference type="Gene3D" id="3.30.110.20">
    <property type="entry name" value="Alba-like domain"/>
    <property type="match status" value="1"/>
</dbReference>
<proteinExistence type="predicted"/>
<name>A0A420HMS2_9PEZI</name>
<evidence type="ECO:0000313" key="5">
    <source>
        <dbReference type="EMBL" id="RKF58713.1"/>
    </source>
</evidence>
<gene>
    <name evidence="5" type="ORF">OnM2_066020</name>
</gene>
<dbReference type="Pfam" id="PF12328">
    <property type="entry name" value="Rpp20"/>
    <property type="match status" value="1"/>
</dbReference>
<dbReference type="AlphaFoldDB" id="A0A420HMS2"/>
<sequence length="202" mass="22201">MASIEPCEISTEPRSKKLPRLSPGFKISKRPLLHPAITSRNTSSPTSPQIIYISSKSSFIGTIKRVRVLLDRIRSRSFGGSGGGGGKYPRKDNLSSLLPLSQNDNDNINTNDVLLTTLSKAIQEEERKGNKIRNEEVRLKASGKAIEKGLRLAAWWSSQSDVKVQLRTGSTGAIDDIVDDEGVEEGSRLRNISYLEVVIQVV</sequence>
<reference evidence="5 6" key="1">
    <citation type="journal article" date="2018" name="BMC Genomics">
        <title>Comparative genome analyses reveal sequence features reflecting distinct modes of host-adaptation between dicot and monocot powdery mildew.</title>
        <authorList>
            <person name="Wu Y."/>
            <person name="Ma X."/>
            <person name="Pan Z."/>
            <person name="Kale S.D."/>
            <person name="Song Y."/>
            <person name="King H."/>
            <person name="Zhang Q."/>
            <person name="Presley C."/>
            <person name="Deng X."/>
            <person name="Wei C.I."/>
            <person name="Xiao S."/>
        </authorList>
    </citation>
    <scope>NUCLEOTIDE SEQUENCE [LARGE SCALE GENOMIC DNA]</scope>
    <source>
        <strain evidence="5">UMSG2</strain>
    </source>
</reference>
<protein>
    <submittedName>
        <fullName evidence="5">Putative alba domain containing protein</fullName>
    </submittedName>
</protein>